<dbReference type="SUPFAM" id="SSF48452">
    <property type="entry name" value="TPR-like"/>
    <property type="match status" value="1"/>
</dbReference>
<evidence type="ECO:0000256" key="3">
    <source>
        <dbReference type="PROSITE-ProRule" id="PRU00339"/>
    </source>
</evidence>
<protein>
    <submittedName>
        <fullName evidence="4">Tetratricopeptide repeat protein</fullName>
    </submittedName>
</protein>
<dbReference type="Gene3D" id="3.40.50.150">
    <property type="entry name" value="Vaccinia Virus protein VP39"/>
    <property type="match status" value="1"/>
</dbReference>
<dbReference type="SMART" id="SM00028">
    <property type="entry name" value="TPR"/>
    <property type="match status" value="6"/>
</dbReference>
<dbReference type="Pfam" id="PF13432">
    <property type="entry name" value="TPR_16"/>
    <property type="match status" value="3"/>
</dbReference>
<dbReference type="PANTHER" id="PTHR44943:SF4">
    <property type="entry name" value="TPR REPEAT-CONTAINING PROTEIN MJ0798"/>
    <property type="match status" value="1"/>
</dbReference>
<dbReference type="CDD" id="cd02440">
    <property type="entry name" value="AdoMet_MTases"/>
    <property type="match status" value="1"/>
</dbReference>
<evidence type="ECO:0000256" key="2">
    <source>
        <dbReference type="ARBA" id="ARBA00022803"/>
    </source>
</evidence>
<feature type="repeat" description="TPR" evidence="3">
    <location>
        <begin position="147"/>
        <end position="180"/>
    </location>
</feature>
<feature type="repeat" description="TPR" evidence="3">
    <location>
        <begin position="113"/>
        <end position="146"/>
    </location>
</feature>
<feature type="repeat" description="TPR" evidence="3">
    <location>
        <begin position="45"/>
        <end position="78"/>
    </location>
</feature>
<dbReference type="Gene3D" id="1.25.40.10">
    <property type="entry name" value="Tetratricopeptide repeat domain"/>
    <property type="match status" value="4"/>
</dbReference>
<dbReference type="Pfam" id="PF13489">
    <property type="entry name" value="Methyltransf_23"/>
    <property type="match status" value="1"/>
</dbReference>
<keyword evidence="2 3" id="KW-0802">TPR repeat</keyword>
<dbReference type="PANTHER" id="PTHR44943">
    <property type="entry name" value="CELLULOSE SYNTHASE OPERON PROTEIN C"/>
    <property type="match status" value="1"/>
</dbReference>
<name>A0A7X4HI75_9BURK</name>
<evidence type="ECO:0000313" key="5">
    <source>
        <dbReference type="Proteomes" id="UP000450676"/>
    </source>
</evidence>
<sequence>MKKKALQKISLDDALQLAVSVHRQGKPRLAAQHYEAILQVAPTHPDALHYMGVAQHQLGNHEGAVNLISRALQAAPDYVDARNNLGNVQKEMGRHVDAEHSYRAVLEARPDFALAHNNLGVVLRAQERLEEAAAAYRQAITLSPEFAQGWINLGHVLKKTGDFTEALSAYQKAILLSPDNPDLYRSLARALVSQQRDAEALEVYRQWEKIDPDNPVVKHHIAACQGAAAPERASDSYVQTVFDRFADSFDEVLARLDYCAPAMCGEMVASLLGGASEAQRTLDVLDAGCGTGLCGPLLRPYAKRLEGVDLSAGMLSKADKRREYDKLHEAELTAWLSGHTDAYDLVVSADTLCYFGALEALLNSAAAALRTGGHLVFTVEATQDVAAAPQFLLHAHGRYSHAEPYVRGTLAAAGLELAQLRHITLRQEAGKPVAGLLVGARKPQEKPHAG</sequence>
<dbReference type="Proteomes" id="UP000450676">
    <property type="component" value="Unassembled WGS sequence"/>
</dbReference>
<proteinExistence type="predicted"/>
<evidence type="ECO:0000313" key="4">
    <source>
        <dbReference type="EMBL" id="MYN11017.1"/>
    </source>
</evidence>
<organism evidence="4 5">
    <name type="scientific">Pseudoduganella aquatica</name>
    <dbReference type="NCBI Taxonomy" id="2660641"/>
    <lineage>
        <taxon>Bacteria</taxon>
        <taxon>Pseudomonadati</taxon>
        <taxon>Pseudomonadota</taxon>
        <taxon>Betaproteobacteria</taxon>
        <taxon>Burkholderiales</taxon>
        <taxon>Oxalobacteraceae</taxon>
        <taxon>Telluria group</taxon>
        <taxon>Pseudoduganella</taxon>
    </lineage>
</organism>
<comment type="caution">
    <text evidence="4">The sequence shown here is derived from an EMBL/GenBank/DDBJ whole genome shotgun (WGS) entry which is preliminary data.</text>
</comment>
<keyword evidence="1" id="KW-0677">Repeat</keyword>
<dbReference type="InterPro" id="IPR011990">
    <property type="entry name" value="TPR-like_helical_dom_sf"/>
</dbReference>
<dbReference type="InterPro" id="IPR051685">
    <property type="entry name" value="Ycf3/AcsC/BcsC/TPR_MFPF"/>
</dbReference>
<dbReference type="PROSITE" id="PS50005">
    <property type="entry name" value="TPR"/>
    <property type="match status" value="4"/>
</dbReference>
<gene>
    <name evidence="4" type="ORF">GTP77_27235</name>
</gene>
<dbReference type="PROSITE" id="PS50293">
    <property type="entry name" value="TPR_REGION"/>
    <property type="match status" value="2"/>
</dbReference>
<keyword evidence="5" id="KW-1185">Reference proteome</keyword>
<dbReference type="SUPFAM" id="SSF53335">
    <property type="entry name" value="S-adenosyl-L-methionine-dependent methyltransferases"/>
    <property type="match status" value="1"/>
</dbReference>
<evidence type="ECO:0000256" key="1">
    <source>
        <dbReference type="ARBA" id="ARBA00022737"/>
    </source>
</evidence>
<dbReference type="InterPro" id="IPR029063">
    <property type="entry name" value="SAM-dependent_MTases_sf"/>
</dbReference>
<reference evidence="4 5" key="1">
    <citation type="submission" date="2019-12" db="EMBL/GenBank/DDBJ databases">
        <title>Novel species isolated from a subtropical stream in China.</title>
        <authorList>
            <person name="Lu H."/>
        </authorList>
    </citation>
    <scope>NUCLEOTIDE SEQUENCE [LARGE SCALE GENOMIC DNA]</scope>
    <source>
        <strain evidence="4 5">FT127W</strain>
    </source>
</reference>
<feature type="repeat" description="TPR" evidence="3">
    <location>
        <begin position="181"/>
        <end position="214"/>
    </location>
</feature>
<dbReference type="RefSeq" id="WP_161075295.1">
    <property type="nucleotide sequence ID" value="NZ_CP086370.1"/>
</dbReference>
<dbReference type="EMBL" id="WWCU01000052">
    <property type="protein sequence ID" value="MYN11017.1"/>
    <property type="molecule type" value="Genomic_DNA"/>
</dbReference>
<dbReference type="InterPro" id="IPR019734">
    <property type="entry name" value="TPR_rpt"/>
</dbReference>
<accession>A0A7X4HI75</accession>
<dbReference type="AlphaFoldDB" id="A0A7X4HI75"/>